<name>A0A8S4QVP6_9NEOP</name>
<dbReference type="OrthoDB" id="425681at2759"/>
<reference evidence="1" key="1">
    <citation type="submission" date="2022-03" db="EMBL/GenBank/DDBJ databases">
        <authorList>
            <person name="Lindestad O."/>
        </authorList>
    </citation>
    <scope>NUCLEOTIDE SEQUENCE</scope>
</reference>
<organism evidence="1 2">
    <name type="scientific">Pararge aegeria aegeria</name>
    <dbReference type="NCBI Taxonomy" id="348720"/>
    <lineage>
        <taxon>Eukaryota</taxon>
        <taxon>Metazoa</taxon>
        <taxon>Ecdysozoa</taxon>
        <taxon>Arthropoda</taxon>
        <taxon>Hexapoda</taxon>
        <taxon>Insecta</taxon>
        <taxon>Pterygota</taxon>
        <taxon>Neoptera</taxon>
        <taxon>Endopterygota</taxon>
        <taxon>Lepidoptera</taxon>
        <taxon>Glossata</taxon>
        <taxon>Ditrysia</taxon>
        <taxon>Papilionoidea</taxon>
        <taxon>Nymphalidae</taxon>
        <taxon>Satyrinae</taxon>
        <taxon>Satyrini</taxon>
        <taxon>Parargina</taxon>
        <taxon>Pararge</taxon>
    </lineage>
</organism>
<evidence type="ECO:0000313" key="1">
    <source>
        <dbReference type="EMBL" id="CAH2217621.1"/>
    </source>
</evidence>
<gene>
    <name evidence="1" type="primary">jg26593</name>
    <name evidence="1" type="ORF">PAEG_LOCUS5506</name>
</gene>
<dbReference type="AlphaFoldDB" id="A0A8S4QVP6"/>
<protein>
    <submittedName>
        <fullName evidence="1">Jg26593 protein</fullName>
    </submittedName>
</protein>
<proteinExistence type="predicted"/>
<evidence type="ECO:0000313" key="2">
    <source>
        <dbReference type="Proteomes" id="UP000838756"/>
    </source>
</evidence>
<keyword evidence="2" id="KW-1185">Reference proteome</keyword>
<comment type="caution">
    <text evidence="1">The sequence shown here is derived from an EMBL/GenBank/DDBJ whole genome shotgun (WGS) entry which is preliminary data.</text>
</comment>
<dbReference type="Proteomes" id="UP000838756">
    <property type="component" value="Unassembled WGS sequence"/>
</dbReference>
<sequence>MWAFRRMLAISWCRKVPNEEVLRRVNQQRELLHTIMIRKVAYLEHVLRHERYELFQLSMMAKVARRRGIGRGKSPA</sequence>
<dbReference type="EMBL" id="CAKXAJ010018319">
    <property type="protein sequence ID" value="CAH2217621.1"/>
    <property type="molecule type" value="Genomic_DNA"/>
</dbReference>
<accession>A0A8S4QVP6</accession>